<evidence type="ECO:0000256" key="7">
    <source>
        <dbReference type="ARBA" id="ARBA00022927"/>
    </source>
</evidence>
<dbReference type="Pfam" id="PF03544">
    <property type="entry name" value="TonB_C"/>
    <property type="match status" value="1"/>
</dbReference>
<sequence length="662" mass="73268">MIAALSDSPLLLYWCKANGYLALFYGFYWLLLRRHTFLTLNRVYLLASVMVALSLPLVNIPGLAWTWPWADDEPVVATVGVDMGSVMAVVVAPEAPLLPDWPVLALWLAVVVAAGLLLRTAWRTGALLRLIRQWPAQVLPHYTLVRPTDDRTPTFSFFRYLVLNPDDAQTEAVRLHELVHIRQWHSLDVLLLEVLQALCWPNPALFGYRRAIRQVHEYLADRDALTTTTDRDAYARFLVDYAFHLAPTDGLAHTFGPSQPESPTLKQRIQMLYQQHTSRRALWKYALIVPLATALLAMTTRPESAPKLTTEAAFATTMPSENAPAVATAKVVPDTMLVEGRVIDRATRKPLPGANIVVKNGTRGTTTDAAGNFKLALPNKEGVVLMVSFVGFKSQEQSISAKLEQVVLLIALESTTLDATSMPVATTPSTATAPISNDGEVFTTVEQQPQFPGGMQGLFNYVNDNLQYPEAARRAAVSGKVFVQFDVNTDGSIGSVQILKGLGFGCDAEAVRLVKAMPKWIPGQQSGRPVTVRYTLPIDFQVTEKKKTGYVPKSEKTPDAENIPRTLAFLRDTVTGHEPTRFLRMEGVGFSFPSSGLALTDGREPLFFINGKKADKAMMSALEPNSIQSINVLKDSYARDKYKEYDDEAQYGVVEIFTKKKQ</sequence>
<dbReference type="PANTHER" id="PTHR33446:SF2">
    <property type="entry name" value="PROTEIN TONB"/>
    <property type="match status" value="1"/>
</dbReference>
<evidence type="ECO:0000256" key="1">
    <source>
        <dbReference type="ARBA" id="ARBA00004383"/>
    </source>
</evidence>
<dbReference type="GO" id="GO:0031992">
    <property type="term" value="F:energy transducer activity"/>
    <property type="evidence" value="ECO:0007669"/>
    <property type="project" value="InterPro"/>
</dbReference>
<evidence type="ECO:0000256" key="6">
    <source>
        <dbReference type="ARBA" id="ARBA00022692"/>
    </source>
</evidence>
<feature type="transmembrane region" description="Helical" evidence="11">
    <location>
        <begin position="281"/>
        <end position="299"/>
    </location>
</feature>
<accession>A0A939JY18</accession>
<protein>
    <submittedName>
        <fullName evidence="13">TonB family protein</fullName>
    </submittedName>
</protein>
<dbReference type="Pfam" id="PF13715">
    <property type="entry name" value="CarbopepD_reg_2"/>
    <property type="match status" value="1"/>
</dbReference>
<dbReference type="RefSeq" id="WP_207333382.1">
    <property type="nucleotide sequence ID" value="NZ_JAFMYU010000001.1"/>
</dbReference>
<dbReference type="Proteomes" id="UP000664795">
    <property type="component" value="Unassembled WGS sequence"/>
</dbReference>
<dbReference type="SUPFAM" id="SSF74653">
    <property type="entry name" value="TolA/TonB C-terminal domain"/>
    <property type="match status" value="1"/>
</dbReference>
<name>A0A939JY18_9BACT</name>
<feature type="transmembrane region" description="Helical" evidence="11">
    <location>
        <begin position="12"/>
        <end position="31"/>
    </location>
</feature>
<dbReference type="InterPro" id="IPR037682">
    <property type="entry name" value="TonB_C"/>
</dbReference>
<feature type="domain" description="TonB C-terminal" evidence="12">
    <location>
        <begin position="453"/>
        <end position="549"/>
    </location>
</feature>
<evidence type="ECO:0000256" key="2">
    <source>
        <dbReference type="ARBA" id="ARBA00006555"/>
    </source>
</evidence>
<reference evidence="13 14" key="1">
    <citation type="submission" date="2021-03" db="EMBL/GenBank/DDBJ databases">
        <title>Fibrella sp. HMF5036 genome sequencing and assembly.</title>
        <authorList>
            <person name="Kang H."/>
            <person name="Kim H."/>
            <person name="Bae S."/>
            <person name="Joh K."/>
        </authorList>
    </citation>
    <scope>NUCLEOTIDE SEQUENCE [LARGE SCALE GENOMIC DNA]</scope>
    <source>
        <strain evidence="13 14">HMF5036</strain>
    </source>
</reference>
<dbReference type="GO" id="GO:0055085">
    <property type="term" value="P:transmembrane transport"/>
    <property type="evidence" value="ECO:0007669"/>
    <property type="project" value="InterPro"/>
</dbReference>
<dbReference type="GO" id="GO:0015891">
    <property type="term" value="P:siderophore transport"/>
    <property type="evidence" value="ECO:0007669"/>
    <property type="project" value="InterPro"/>
</dbReference>
<keyword evidence="10" id="KW-0998">Cell outer membrane</keyword>
<evidence type="ECO:0000259" key="12">
    <source>
        <dbReference type="PROSITE" id="PS52015"/>
    </source>
</evidence>
<dbReference type="InterPro" id="IPR006260">
    <property type="entry name" value="TonB/TolA_C"/>
</dbReference>
<dbReference type="SUPFAM" id="SSF49464">
    <property type="entry name" value="Carboxypeptidase regulatory domain-like"/>
    <property type="match status" value="1"/>
</dbReference>
<evidence type="ECO:0000256" key="5">
    <source>
        <dbReference type="ARBA" id="ARBA00022519"/>
    </source>
</evidence>
<dbReference type="InterPro" id="IPR003538">
    <property type="entry name" value="TonB"/>
</dbReference>
<comment type="subcellular location">
    <subcellularLocation>
        <location evidence="1">Cell inner membrane</location>
        <topology evidence="1">Single-pass membrane protein</topology>
        <orientation evidence="1">Periplasmic side</orientation>
    </subcellularLocation>
    <subcellularLocation>
        <location evidence="10">Cell outer membrane</location>
        <topology evidence="10">Multi-pass membrane protein</topology>
    </subcellularLocation>
</comment>
<dbReference type="EMBL" id="JAFMYU010000001">
    <property type="protein sequence ID" value="MBO0929411.1"/>
    <property type="molecule type" value="Genomic_DNA"/>
</dbReference>
<dbReference type="PRINTS" id="PR01374">
    <property type="entry name" value="TONBPROTEIN"/>
</dbReference>
<keyword evidence="14" id="KW-1185">Reference proteome</keyword>
<comment type="similarity">
    <text evidence="2">Belongs to the TonB family.</text>
</comment>
<dbReference type="CDD" id="cd07341">
    <property type="entry name" value="M56_BlaR1_MecR1_like"/>
    <property type="match status" value="1"/>
</dbReference>
<keyword evidence="9 10" id="KW-0472">Membrane</keyword>
<gene>
    <name evidence="13" type="ORF">J2I48_00300</name>
</gene>
<keyword evidence="4" id="KW-1003">Cell membrane</keyword>
<evidence type="ECO:0000256" key="8">
    <source>
        <dbReference type="ARBA" id="ARBA00022989"/>
    </source>
</evidence>
<evidence type="ECO:0000313" key="13">
    <source>
        <dbReference type="EMBL" id="MBO0929411.1"/>
    </source>
</evidence>
<dbReference type="GO" id="GO:0098797">
    <property type="term" value="C:plasma membrane protein complex"/>
    <property type="evidence" value="ECO:0007669"/>
    <property type="project" value="TreeGrafter"/>
</dbReference>
<dbReference type="Pfam" id="PF05569">
    <property type="entry name" value="Peptidase_M56"/>
    <property type="match status" value="1"/>
</dbReference>
<dbReference type="NCBIfam" id="TIGR01352">
    <property type="entry name" value="tonB_Cterm"/>
    <property type="match status" value="1"/>
</dbReference>
<proteinExistence type="inferred from homology"/>
<dbReference type="GO" id="GO:0015031">
    <property type="term" value="P:protein transport"/>
    <property type="evidence" value="ECO:0007669"/>
    <property type="project" value="UniProtKB-KW"/>
</dbReference>
<evidence type="ECO:0000256" key="10">
    <source>
        <dbReference type="PROSITE-ProRule" id="PRU01360"/>
    </source>
</evidence>
<dbReference type="PROSITE" id="PS52016">
    <property type="entry name" value="TONB_DEPENDENT_REC_3"/>
    <property type="match status" value="1"/>
</dbReference>
<dbReference type="InterPro" id="IPR051045">
    <property type="entry name" value="TonB-dependent_transducer"/>
</dbReference>
<comment type="similarity">
    <text evidence="10">Belongs to the TonB-dependent receptor family.</text>
</comment>
<evidence type="ECO:0000256" key="9">
    <source>
        <dbReference type="ARBA" id="ARBA00023136"/>
    </source>
</evidence>
<dbReference type="GO" id="GO:0030288">
    <property type="term" value="C:outer membrane-bounded periplasmic space"/>
    <property type="evidence" value="ECO:0007669"/>
    <property type="project" value="InterPro"/>
</dbReference>
<comment type="caution">
    <text evidence="13">The sequence shown here is derived from an EMBL/GenBank/DDBJ whole genome shotgun (WGS) entry which is preliminary data.</text>
</comment>
<feature type="transmembrane region" description="Helical" evidence="11">
    <location>
        <begin position="104"/>
        <end position="122"/>
    </location>
</feature>
<keyword evidence="10" id="KW-1134">Transmembrane beta strand</keyword>
<feature type="transmembrane region" description="Helical" evidence="11">
    <location>
        <begin position="43"/>
        <end position="65"/>
    </location>
</feature>
<dbReference type="InterPro" id="IPR008969">
    <property type="entry name" value="CarboxyPept-like_regulatory"/>
</dbReference>
<keyword evidence="8 11" id="KW-1133">Transmembrane helix</keyword>
<dbReference type="GO" id="GO:0009279">
    <property type="term" value="C:cell outer membrane"/>
    <property type="evidence" value="ECO:0007669"/>
    <property type="project" value="UniProtKB-SubCell"/>
</dbReference>
<keyword evidence="7" id="KW-0653">Protein transport</keyword>
<dbReference type="Gene3D" id="2.60.40.1120">
    <property type="entry name" value="Carboxypeptidase-like, regulatory domain"/>
    <property type="match status" value="1"/>
</dbReference>
<dbReference type="AlphaFoldDB" id="A0A939JY18"/>
<dbReference type="InterPro" id="IPR008756">
    <property type="entry name" value="Peptidase_M56"/>
</dbReference>
<dbReference type="PROSITE" id="PS52015">
    <property type="entry name" value="TONB_CTD"/>
    <property type="match status" value="1"/>
</dbReference>
<keyword evidence="5" id="KW-0997">Cell inner membrane</keyword>
<dbReference type="PANTHER" id="PTHR33446">
    <property type="entry name" value="PROTEIN TONB-RELATED"/>
    <property type="match status" value="1"/>
</dbReference>
<organism evidence="13 14">
    <name type="scientific">Fibrella aquatilis</name>
    <dbReference type="NCBI Taxonomy" id="2817059"/>
    <lineage>
        <taxon>Bacteria</taxon>
        <taxon>Pseudomonadati</taxon>
        <taxon>Bacteroidota</taxon>
        <taxon>Cytophagia</taxon>
        <taxon>Cytophagales</taxon>
        <taxon>Spirosomataceae</taxon>
        <taxon>Fibrella</taxon>
    </lineage>
</organism>
<evidence type="ECO:0000256" key="11">
    <source>
        <dbReference type="SAM" id="Phobius"/>
    </source>
</evidence>
<dbReference type="InterPro" id="IPR039426">
    <property type="entry name" value="TonB-dep_rcpt-like"/>
</dbReference>
<keyword evidence="6 10" id="KW-0812">Transmembrane</keyword>
<evidence type="ECO:0000313" key="14">
    <source>
        <dbReference type="Proteomes" id="UP000664795"/>
    </source>
</evidence>
<keyword evidence="3 10" id="KW-0813">Transport</keyword>
<evidence type="ECO:0000256" key="4">
    <source>
        <dbReference type="ARBA" id="ARBA00022475"/>
    </source>
</evidence>
<evidence type="ECO:0000256" key="3">
    <source>
        <dbReference type="ARBA" id="ARBA00022448"/>
    </source>
</evidence>
<dbReference type="Gene3D" id="3.30.1150.10">
    <property type="match status" value="1"/>
</dbReference>